<proteinExistence type="predicted"/>
<sequence length="236" mass="25007">MNITRLPVIFLAFSALSLPCSATPEGQTIYTAKHKETAEKLAVQQDELQADTSDLIMGETNEEVIDLLKKCRHAMNDAVDLLENYNTGGPTLAAQSDVIELIYLAAKARMSMPGGGAGGKLPKFGENGMKPGSEALMNMLRQLLGMDSESQSMQQGDSEGEGQGQGQGEGQNGRGNKPGKGADGKSDMASSQEKGVSSPDTAAESRSVPKSTGMSADDMPSEFRKALDAYNRTLQK</sequence>
<evidence type="ECO:0000313" key="4">
    <source>
        <dbReference type="Proteomes" id="UP001062263"/>
    </source>
</evidence>
<dbReference type="EMBL" id="AP025943">
    <property type="protein sequence ID" value="BDL44808.1"/>
    <property type="molecule type" value="Genomic_DNA"/>
</dbReference>
<dbReference type="RefSeq" id="WP_215436563.1">
    <property type="nucleotide sequence ID" value="NZ_AP025943.1"/>
</dbReference>
<feature type="region of interest" description="Disordered" evidence="1">
    <location>
        <begin position="148"/>
        <end position="236"/>
    </location>
</feature>
<dbReference type="Proteomes" id="UP001062263">
    <property type="component" value="Chromosome"/>
</dbReference>
<evidence type="ECO:0000313" key="3">
    <source>
        <dbReference type="EMBL" id="BDL44808.1"/>
    </source>
</evidence>
<evidence type="ECO:0008006" key="5">
    <source>
        <dbReference type="Google" id="ProtNLM"/>
    </source>
</evidence>
<gene>
    <name evidence="3" type="ORF">Abiwalacus_23820</name>
</gene>
<feature type="compositionally biased region" description="Gly residues" evidence="1">
    <location>
        <begin position="161"/>
        <end position="178"/>
    </location>
</feature>
<organism evidence="3 4">
    <name type="scientific">Akkermansia biwaensis</name>
    <dbReference type="NCBI Taxonomy" id="2946555"/>
    <lineage>
        <taxon>Bacteria</taxon>
        <taxon>Pseudomonadati</taxon>
        <taxon>Verrucomicrobiota</taxon>
        <taxon>Verrucomicrobiia</taxon>
        <taxon>Verrucomicrobiales</taxon>
        <taxon>Akkermansiaceae</taxon>
        <taxon>Akkermansia</taxon>
    </lineage>
</organism>
<keyword evidence="2" id="KW-0732">Signal</keyword>
<evidence type="ECO:0000256" key="2">
    <source>
        <dbReference type="SAM" id="SignalP"/>
    </source>
</evidence>
<feature type="signal peptide" evidence="2">
    <location>
        <begin position="1"/>
        <end position="22"/>
    </location>
</feature>
<feature type="compositionally biased region" description="Polar residues" evidence="1">
    <location>
        <begin position="188"/>
        <end position="200"/>
    </location>
</feature>
<accession>A0ABN6QNF4</accession>
<name>A0ABN6QNF4_9BACT</name>
<keyword evidence="4" id="KW-1185">Reference proteome</keyword>
<feature type="chain" id="PRO_5045827228" description="Secreted protein" evidence="2">
    <location>
        <begin position="23"/>
        <end position="236"/>
    </location>
</feature>
<protein>
    <recommendedName>
        <fullName evidence="5">Secreted protein</fullName>
    </recommendedName>
</protein>
<reference evidence="3" key="1">
    <citation type="submission" date="2022-06" db="EMBL/GenBank/DDBJ databases">
        <title>Akkermansia biwalacus sp. nov., an anaerobic mucin-degrading bacterium isolated from human intestine.</title>
        <authorList>
            <person name="Kobayashi Y."/>
            <person name="Inoue S."/>
            <person name="Kawahara T."/>
            <person name="Kohda N."/>
        </authorList>
    </citation>
    <scope>NUCLEOTIDE SEQUENCE</scope>
    <source>
        <strain evidence="3">WON2089</strain>
    </source>
</reference>
<evidence type="ECO:0000256" key="1">
    <source>
        <dbReference type="SAM" id="MobiDB-lite"/>
    </source>
</evidence>
<feature type="compositionally biased region" description="Low complexity" evidence="1">
    <location>
        <begin position="148"/>
        <end position="157"/>
    </location>
</feature>